<evidence type="ECO:0000256" key="6">
    <source>
        <dbReference type="SAM" id="Phobius"/>
    </source>
</evidence>
<reference evidence="7 8" key="1">
    <citation type="submission" date="2019-02" db="EMBL/GenBank/DDBJ databases">
        <title>Planctomycetal bacteria perform biofilm scaping via a novel small molecule.</title>
        <authorList>
            <person name="Jeske O."/>
            <person name="Boedeker C."/>
            <person name="Wiegand S."/>
            <person name="Breitling P."/>
            <person name="Kallscheuer N."/>
            <person name="Jogler M."/>
            <person name="Rohde M."/>
            <person name="Petersen J."/>
            <person name="Medema M.H."/>
            <person name="Surup F."/>
            <person name="Jogler C."/>
        </authorList>
    </citation>
    <scope>NUCLEOTIDE SEQUENCE [LARGE SCALE GENOMIC DNA]</scope>
    <source>
        <strain evidence="7 8">Mal15</strain>
    </source>
</reference>
<feature type="transmembrane region" description="Helical" evidence="6">
    <location>
        <begin position="185"/>
        <end position="205"/>
    </location>
</feature>
<keyword evidence="2" id="KW-1003">Cell membrane</keyword>
<evidence type="ECO:0000256" key="2">
    <source>
        <dbReference type="ARBA" id="ARBA00022475"/>
    </source>
</evidence>
<dbReference type="Proteomes" id="UP000321353">
    <property type="component" value="Chromosome"/>
</dbReference>
<evidence type="ECO:0000256" key="5">
    <source>
        <dbReference type="ARBA" id="ARBA00023136"/>
    </source>
</evidence>
<organism evidence="7 8">
    <name type="scientific">Stieleria maiorica</name>
    <dbReference type="NCBI Taxonomy" id="2795974"/>
    <lineage>
        <taxon>Bacteria</taxon>
        <taxon>Pseudomonadati</taxon>
        <taxon>Planctomycetota</taxon>
        <taxon>Planctomycetia</taxon>
        <taxon>Pirellulales</taxon>
        <taxon>Pirellulaceae</taxon>
        <taxon>Stieleria</taxon>
    </lineage>
</organism>
<keyword evidence="3 6" id="KW-0812">Transmembrane</keyword>
<keyword evidence="5 6" id="KW-0472">Membrane</keyword>
<evidence type="ECO:0000313" key="8">
    <source>
        <dbReference type="Proteomes" id="UP000321353"/>
    </source>
</evidence>
<keyword evidence="8" id="KW-1185">Reference proteome</keyword>
<dbReference type="GO" id="GO:0005886">
    <property type="term" value="C:plasma membrane"/>
    <property type="evidence" value="ECO:0007669"/>
    <property type="project" value="UniProtKB-SubCell"/>
</dbReference>
<dbReference type="Pfam" id="PF03631">
    <property type="entry name" value="Virul_fac_BrkB"/>
    <property type="match status" value="1"/>
</dbReference>
<comment type="subcellular location">
    <subcellularLocation>
        <location evidence="1">Cell membrane</location>
        <topology evidence="1">Multi-pass membrane protein</topology>
    </subcellularLocation>
</comment>
<name>A0A5B9MCZ8_9BACT</name>
<gene>
    <name evidence="7" type="ORF">Mal15_29960</name>
</gene>
<feature type="transmembrane region" description="Helical" evidence="6">
    <location>
        <begin position="244"/>
        <end position="263"/>
    </location>
</feature>
<feature type="transmembrane region" description="Helical" evidence="6">
    <location>
        <begin position="20"/>
        <end position="39"/>
    </location>
</feature>
<feature type="transmembrane region" description="Helical" evidence="6">
    <location>
        <begin position="142"/>
        <end position="165"/>
    </location>
</feature>
<keyword evidence="4 6" id="KW-1133">Transmembrane helix</keyword>
<sequence>MKLLKNTFTQFSKDNCTTLAAALAYYTVFALPPLLYLLLTVVTYSMTLAYDADVAREKARELIENQSGQLIGNHAAADEITSILENNQQQGGVWWKSLVSLGGILFGATGLVAAVQASLNLVWRVQPDPEQGGVKSFVVKRILSLGMILGLGFLLLVSMIVSTVLAAVGSQIGHWIGLEETVVSALNYGVIFVVTMVIFAAMFKFMPDAEIAWRDVAVGAFVTAALFSLGRYGLGIYFENVDPAARLGSAAASLAVLLVWVYYSSMIFLLGAEFTQAWATVYGRGLEPEEGAVRVERRLVSSDRATTS</sequence>
<dbReference type="NCBIfam" id="TIGR00765">
    <property type="entry name" value="yihY_not_rbn"/>
    <property type="match status" value="1"/>
</dbReference>
<dbReference type="KEGG" id="smam:Mal15_29960"/>
<dbReference type="AlphaFoldDB" id="A0A5B9MCZ8"/>
<evidence type="ECO:0000313" key="7">
    <source>
        <dbReference type="EMBL" id="QEF98938.1"/>
    </source>
</evidence>
<evidence type="ECO:0000256" key="1">
    <source>
        <dbReference type="ARBA" id="ARBA00004651"/>
    </source>
</evidence>
<feature type="transmembrane region" description="Helical" evidence="6">
    <location>
        <begin position="217"/>
        <end position="238"/>
    </location>
</feature>
<feature type="transmembrane region" description="Helical" evidence="6">
    <location>
        <begin position="98"/>
        <end position="122"/>
    </location>
</feature>
<dbReference type="PANTHER" id="PTHR30213">
    <property type="entry name" value="INNER MEMBRANE PROTEIN YHJD"/>
    <property type="match status" value="1"/>
</dbReference>
<dbReference type="RefSeq" id="WP_147868412.1">
    <property type="nucleotide sequence ID" value="NZ_CP036264.1"/>
</dbReference>
<evidence type="ECO:0000256" key="4">
    <source>
        <dbReference type="ARBA" id="ARBA00022989"/>
    </source>
</evidence>
<dbReference type="InterPro" id="IPR017039">
    <property type="entry name" value="Virul_fac_BrkB"/>
</dbReference>
<dbReference type="PANTHER" id="PTHR30213:SF1">
    <property type="entry name" value="INNER MEMBRANE PROTEIN YHJD"/>
    <property type="match status" value="1"/>
</dbReference>
<accession>A0A5B9MCZ8</accession>
<protein>
    <submittedName>
        <fullName evidence="7">Uncharacterized protein</fullName>
    </submittedName>
</protein>
<evidence type="ECO:0000256" key="3">
    <source>
        <dbReference type="ARBA" id="ARBA00022692"/>
    </source>
</evidence>
<proteinExistence type="predicted"/>
<dbReference type="EMBL" id="CP036264">
    <property type="protein sequence ID" value="QEF98938.1"/>
    <property type="molecule type" value="Genomic_DNA"/>
</dbReference>
<dbReference type="PIRSF" id="PIRSF035875">
    <property type="entry name" value="RNase_BN"/>
    <property type="match status" value="1"/>
</dbReference>